<evidence type="ECO:0000256" key="1">
    <source>
        <dbReference type="ARBA" id="ARBA00006754"/>
    </source>
</evidence>
<dbReference type="RefSeq" id="WP_062860499.1">
    <property type="nucleotide sequence ID" value="NZ_CP014869.1"/>
</dbReference>
<dbReference type="InterPro" id="IPR042070">
    <property type="entry name" value="PucR_C-HTH_sf"/>
</dbReference>
<dbReference type="InterPro" id="IPR041522">
    <property type="entry name" value="CdaR_GGDEF"/>
</dbReference>
<protein>
    <recommendedName>
        <fullName evidence="7">PucR family transcriptional regulator</fullName>
    </recommendedName>
</protein>
<feature type="domain" description="CdaR GGDEF-like" evidence="4">
    <location>
        <begin position="181"/>
        <end position="291"/>
    </location>
</feature>
<feature type="domain" description="PucR C-terminal helix-turn-helix" evidence="2">
    <location>
        <begin position="343"/>
        <end position="392"/>
    </location>
</feature>
<dbReference type="Pfam" id="PF13556">
    <property type="entry name" value="HTH_30"/>
    <property type="match status" value="1"/>
</dbReference>
<evidence type="ECO:0000313" key="5">
    <source>
        <dbReference type="EMBL" id="AMT92617.1"/>
    </source>
</evidence>
<dbReference type="Gene3D" id="1.10.10.2840">
    <property type="entry name" value="PucR C-terminal helix-turn-helix domain"/>
    <property type="match status" value="1"/>
</dbReference>
<feature type="domain" description="RsbT co-antagonist protein RsbRD N-terminal" evidence="3">
    <location>
        <begin position="19"/>
        <end position="160"/>
    </location>
</feature>
<evidence type="ECO:0008006" key="7">
    <source>
        <dbReference type="Google" id="ProtNLM"/>
    </source>
</evidence>
<sequence length="412" mass="45027">MAANPLVLRIIDRVRATLPATVQRSVSRTWREVPAYPASPDKNLAEDLTAHTFTVFEAALTPLEEGRRATAEDFPITASQARRRLRQGVTLPDFLTGFRIGQETLWEAIVDASDSEQETRDEALHIAIHVMSVIEVGSSVGAVAYLETQQLEMAEGDRVRRDLVDDLLSGRRLAPGPSADLAEVSDLRPDSRVLVATATAQTPLRDDRGMREVLTALRSVFDVGRRGIAVVLQDQIVGITPVTSDGASTLADLERVHRELSRTGTDLCLGTSTVHEGLENVPEAFREAVLAEDSLGGVPGVRSLHALTPLDYLVTLDDEVAHRLIRPDLRRFVEDDLAAGGVLIETLLEYAACDLNAKLAAEHLHVHVNTAYYRLDTAADRTGRNVRSFTDLQETIIVIRMLTARGNVPTSG</sequence>
<gene>
    <name evidence="5" type="ORF">A2T55_01365</name>
</gene>
<dbReference type="KEGG" id="bly:A2T55_01365"/>
<evidence type="ECO:0000313" key="6">
    <source>
        <dbReference type="Proteomes" id="UP000075950"/>
    </source>
</evidence>
<dbReference type="EMBL" id="CP014869">
    <property type="protein sequence ID" value="AMT92617.1"/>
    <property type="molecule type" value="Genomic_DNA"/>
</dbReference>
<dbReference type="Pfam" id="PF17853">
    <property type="entry name" value="GGDEF_2"/>
    <property type="match status" value="1"/>
</dbReference>
<dbReference type="AlphaFoldDB" id="A0A144M372"/>
<comment type="similarity">
    <text evidence="1">Belongs to the CdaR family.</text>
</comment>
<name>A0A144M372_BRELN</name>
<dbReference type="Pfam" id="PF14361">
    <property type="entry name" value="RsbRD_N"/>
    <property type="match status" value="1"/>
</dbReference>
<accession>A0A144M372</accession>
<dbReference type="InterPro" id="IPR025751">
    <property type="entry name" value="RsbRD_N_dom"/>
</dbReference>
<dbReference type="Proteomes" id="UP000075950">
    <property type="component" value="Chromosome"/>
</dbReference>
<proteinExistence type="inferred from homology"/>
<reference evidence="6" key="1">
    <citation type="submission" date="2016-03" db="EMBL/GenBank/DDBJ databases">
        <authorList>
            <person name="Ploux O."/>
        </authorList>
    </citation>
    <scope>NUCLEOTIDE SEQUENCE [LARGE SCALE GENOMIC DNA]</scope>
    <source>
        <strain evidence="6">BS258</strain>
    </source>
</reference>
<organism evidence="5 6">
    <name type="scientific">Brevibacterium linens</name>
    <dbReference type="NCBI Taxonomy" id="1703"/>
    <lineage>
        <taxon>Bacteria</taxon>
        <taxon>Bacillati</taxon>
        <taxon>Actinomycetota</taxon>
        <taxon>Actinomycetes</taxon>
        <taxon>Micrococcales</taxon>
        <taxon>Brevibacteriaceae</taxon>
        <taxon>Brevibacterium</taxon>
    </lineage>
</organism>
<evidence type="ECO:0000259" key="4">
    <source>
        <dbReference type="Pfam" id="PF17853"/>
    </source>
</evidence>
<evidence type="ECO:0000259" key="2">
    <source>
        <dbReference type="Pfam" id="PF13556"/>
    </source>
</evidence>
<dbReference type="InterPro" id="IPR025736">
    <property type="entry name" value="PucR_C-HTH_dom"/>
</dbReference>
<dbReference type="PANTHER" id="PTHR33744">
    <property type="entry name" value="CARBOHYDRATE DIACID REGULATOR"/>
    <property type="match status" value="1"/>
</dbReference>
<evidence type="ECO:0000259" key="3">
    <source>
        <dbReference type="Pfam" id="PF14361"/>
    </source>
</evidence>
<dbReference type="InterPro" id="IPR051448">
    <property type="entry name" value="CdaR-like_regulators"/>
</dbReference>